<dbReference type="EMBL" id="JACBYR010000002">
    <property type="protein sequence ID" value="NYE85028.1"/>
    <property type="molecule type" value="Genomic_DNA"/>
</dbReference>
<dbReference type="GO" id="GO:0005829">
    <property type="term" value="C:cytosol"/>
    <property type="evidence" value="ECO:0007669"/>
    <property type="project" value="TreeGrafter"/>
</dbReference>
<comment type="function">
    <text evidence="6">Catalyzes the ATP-dependent conversion of 5-aminoimidazole ribonucleotide (AIR) and HCO(3)- to N5-carboxyaminoimidazole ribonucleotide (N5-CAIR).</text>
</comment>
<dbReference type="InterPro" id="IPR005875">
    <property type="entry name" value="PurK"/>
</dbReference>
<dbReference type="InterPro" id="IPR011054">
    <property type="entry name" value="Rudment_hybrid_motif"/>
</dbReference>
<evidence type="ECO:0000256" key="3">
    <source>
        <dbReference type="ARBA" id="ARBA00022755"/>
    </source>
</evidence>
<dbReference type="NCBIfam" id="NF004676">
    <property type="entry name" value="PRK06019.1-2"/>
    <property type="match status" value="1"/>
</dbReference>
<dbReference type="FunFam" id="3.30.1490.20:FF:000015">
    <property type="entry name" value="N5-carboxyaminoimidazole ribonucleotide synthase"/>
    <property type="match status" value="1"/>
</dbReference>
<proteinExistence type="inferred from homology"/>
<evidence type="ECO:0000313" key="8">
    <source>
        <dbReference type="EMBL" id="NYE85028.1"/>
    </source>
</evidence>
<dbReference type="FunFam" id="3.40.50.20:FF:000016">
    <property type="entry name" value="N5-carboxyaminoimidazole ribonucleotide synthase"/>
    <property type="match status" value="1"/>
</dbReference>
<dbReference type="Gene3D" id="3.40.50.20">
    <property type="match status" value="1"/>
</dbReference>
<dbReference type="NCBIfam" id="TIGR01161">
    <property type="entry name" value="purK"/>
    <property type="match status" value="1"/>
</dbReference>
<dbReference type="SUPFAM" id="SSF51246">
    <property type="entry name" value="Rudiment single hybrid motif"/>
    <property type="match status" value="1"/>
</dbReference>
<evidence type="ECO:0000256" key="2">
    <source>
        <dbReference type="ARBA" id="ARBA00022741"/>
    </source>
</evidence>
<name>A0A7Y9IZ21_9BURK</name>
<dbReference type="Pfam" id="PF02222">
    <property type="entry name" value="ATP-grasp"/>
    <property type="match status" value="1"/>
</dbReference>
<evidence type="ECO:0000313" key="9">
    <source>
        <dbReference type="Proteomes" id="UP000542125"/>
    </source>
</evidence>
<feature type="binding site" evidence="5">
    <location>
        <begin position="270"/>
        <end position="271"/>
    </location>
    <ligand>
        <name>ATP</name>
        <dbReference type="ChEBI" id="CHEBI:30616"/>
    </ligand>
</feature>
<dbReference type="Gene3D" id="3.30.470.20">
    <property type="entry name" value="ATP-grasp fold, B domain"/>
    <property type="match status" value="1"/>
</dbReference>
<feature type="binding site" evidence="5">
    <location>
        <position position="110"/>
    </location>
    <ligand>
        <name>ATP</name>
        <dbReference type="ChEBI" id="CHEBI:30616"/>
    </ligand>
</feature>
<sequence>MNPPRSAILPGQWLGMLGGGQLGRMFCHAAQAMGYRVAVLDPATESPAGSVADLHIVADYDDRDALAELADLCAAVTTEFENVPAASLEFLAATRPVAPDAKAVGIAQDRMAEKAFISSQGVPVAPYAEIQTAADLDTASASLYPAILKSARLGYDGKGQARVKTADEAKAAFASFGNVPCVLEAMLALKYEISIVVARGFDGQSVSYPASENEHRDGILAVSTVPSPNVSPALVARATEAARTIAAGLDYHGVLCVEFFVLEGDRLVVNEMAPRPHNSGHFSIDACVASQFEQQVRAMAGLPLGSTDVLAPSVMLNVLGDVWFKGADEAAPDATADVATEPAWAKVLAVPTAKLHLYGKADARRARKMGHITCLGSSTDEAAAAAARVAGVLGIAFP</sequence>
<feature type="domain" description="ATP-grasp" evidence="7">
    <location>
        <begin position="114"/>
        <end position="300"/>
    </location>
</feature>
<comment type="pathway">
    <text evidence="5 6">Purine metabolism; IMP biosynthesis via de novo pathway; 5-amino-1-(5-phospho-D-ribosyl)imidazole-4-carboxylate from 5-amino-1-(5-phospho-D-ribosyl)imidazole (N5-CAIR route): step 1/2.</text>
</comment>
<dbReference type="PANTHER" id="PTHR11609:SF5">
    <property type="entry name" value="PHOSPHORIBOSYLAMINOIMIDAZOLE CARBOXYLASE"/>
    <property type="match status" value="1"/>
</dbReference>
<evidence type="ECO:0000259" key="7">
    <source>
        <dbReference type="PROSITE" id="PS50975"/>
    </source>
</evidence>
<dbReference type="GO" id="GO:0046872">
    <property type="term" value="F:metal ion binding"/>
    <property type="evidence" value="ECO:0007669"/>
    <property type="project" value="InterPro"/>
</dbReference>
<dbReference type="InterPro" id="IPR003135">
    <property type="entry name" value="ATP-grasp_carboxylate-amine"/>
</dbReference>
<dbReference type="UniPathway" id="UPA00074">
    <property type="reaction ID" value="UER00942"/>
</dbReference>
<dbReference type="NCBIfam" id="NF004679">
    <property type="entry name" value="PRK06019.1-5"/>
    <property type="match status" value="1"/>
</dbReference>
<evidence type="ECO:0000256" key="4">
    <source>
        <dbReference type="ARBA" id="ARBA00022840"/>
    </source>
</evidence>
<dbReference type="PANTHER" id="PTHR11609">
    <property type="entry name" value="PURINE BIOSYNTHESIS PROTEIN 6/7, PUR6/7"/>
    <property type="match status" value="1"/>
</dbReference>
<dbReference type="GO" id="GO:0005524">
    <property type="term" value="F:ATP binding"/>
    <property type="evidence" value="ECO:0007669"/>
    <property type="project" value="UniProtKB-UniRule"/>
</dbReference>
<dbReference type="Pfam" id="PF17769">
    <property type="entry name" value="PurK_C"/>
    <property type="match status" value="1"/>
</dbReference>
<comment type="catalytic activity">
    <reaction evidence="5 6">
        <text>5-amino-1-(5-phospho-beta-D-ribosyl)imidazole + hydrogencarbonate + ATP = 5-carboxyamino-1-(5-phospho-D-ribosyl)imidazole + ADP + phosphate + 2 H(+)</text>
        <dbReference type="Rhea" id="RHEA:19317"/>
        <dbReference type="ChEBI" id="CHEBI:15378"/>
        <dbReference type="ChEBI" id="CHEBI:17544"/>
        <dbReference type="ChEBI" id="CHEBI:30616"/>
        <dbReference type="ChEBI" id="CHEBI:43474"/>
        <dbReference type="ChEBI" id="CHEBI:58730"/>
        <dbReference type="ChEBI" id="CHEBI:137981"/>
        <dbReference type="ChEBI" id="CHEBI:456216"/>
        <dbReference type="EC" id="6.3.4.18"/>
    </reaction>
</comment>
<evidence type="ECO:0000256" key="6">
    <source>
        <dbReference type="RuleBase" id="RU361200"/>
    </source>
</evidence>
<dbReference type="GO" id="GO:0006189">
    <property type="term" value="P:'de novo' IMP biosynthetic process"/>
    <property type="evidence" value="ECO:0007669"/>
    <property type="project" value="UniProtKB-UniRule"/>
</dbReference>
<dbReference type="EC" id="6.3.4.18" evidence="5 6"/>
<keyword evidence="1 5" id="KW-0436">Ligase</keyword>
<comment type="subunit">
    <text evidence="5 6">Homodimer.</text>
</comment>
<dbReference type="SUPFAM" id="SSF52440">
    <property type="entry name" value="PreATP-grasp domain"/>
    <property type="match status" value="1"/>
</dbReference>
<feature type="binding site" evidence="5">
    <location>
        <position position="149"/>
    </location>
    <ligand>
        <name>ATP</name>
        <dbReference type="ChEBI" id="CHEBI:30616"/>
    </ligand>
</feature>
<evidence type="ECO:0000256" key="5">
    <source>
        <dbReference type="HAMAP-Rule" id="MF_01928"/>
    </source>
</evidence>
<feature type="binding site" evidence="5">
    <location>
        <position position="215"/>
    </location>
    <ligand>
        <name>ATP</name>
        <dbReference type="ChEBI" id="CHEBI:30616"/>
    </ligand>
</feature>
<reference evidence="8 9" key="1">
    <citation type="submission" date="2020-07" db="EMBL/GenBank/DDBJ databases">
        <title>Genomic Encyclopedia of Type Strains, Phase IV (KMG-V): Genome sequencing to study the core and pangenomes of soil and plant-associated prokaryotes.</title>
        <authorList>
            <person name="Whitman W."/>
        </authorList>
    </citation>
    <scope>NUCLEOTIDE SEQUENCE [LARGE SCALE GENOMIC DNA]</scope>
    <source>
        <strain evidence="8 9">SAS40</strain>
    </source>
</reference>
<dbReference type="PROSITE" id="PS50975">
    <property type="entry name" value="ATP_GRASP"/>
    <property type="match status" value="1"/>
</dbReference>
<dbReference type="InterPro" id="IPR040686">
    <property type="entry name" value="PurK_C"/>
</dbReference>
<dbReference type="HAMAP" id="MF_01928">
    <property type="entry name" value="PurK"/>
    <property type="match status" value="1"/>
</dbReference>
<comment type="function">
    <text evidence="5">Catalyzes the ATP-dependent conversion of 5-aminoimidazole ribonucleotide (AIR) and HCO(3)(-) to N5-carboxyaminoimidazole ribonucleotide (N5-CAIR).</text>
</comment>
<keyword evidence="4 5" id="KW-0067">ATP-binding</keyword>
<dbReference type="Pfam" id="PF22660">
    <property type="entry name" value="RS_preATP-grasp-like"/>
    <property type="match status" value="1"/>
</dbReference>
<dbReference type="NCBIfam" id="NF004675">
    <property type="entry name" value="PRK06019.1-1"/>
    <property type="match status" value="1"/>
</dbReference>
<feature type="binding site" evidence="5">
    <location>
        <position position="192"/>
    </location>
    <ligand>
        <name>ATP</name>
        <dbReference type="ChEBI" id="CHEBI:30616"/>
    </ligand>
</feature>
<accession>A0A7Y9IZ21</accession>
<evidence type="ECO:0000256" key="1">
    <source>
        <dbReference type="ARBA" id="ARBA00022598"/>
    </source>
</evidence>
<dbReference type="RefSeq" id="WP_179589046.1">
    <property type="nucleotide sequence ID" value="NZ_JACBYR010000002.1"/>
</dbReference>
<keyword evidence="9" id="KW-1185">Reference proteome</keyword>
<dbReference type="Proteomes" id="UP000542125">
    <property type="component" value="Unassembled WGS sequence"/>
</dbReference>
<feature type="binding site" evidence="5">
    <location>
        <begin position="184"/>
        <end position="187"/>
    </location>
    <ligand>
        <name>ATP</name>
        <dbReference type="ChEBI" id="CHEBI:30616"/>
    </ligand>
</feature>
<dbReference type="GO" id="GO:0034028">
    <property type="term" value="F:5-(carboxyamino)imidazole ribonucleotide synthase activity"/>
    <property type="evidence" value="ECO:0007669"/>
    <property type="project" value="UniProtKB-UniRule"/>
</dbReference>
<dbReference type="AlphaFoldDB" id="A0A7Y9IZ21"/>
<gene>
    <name evidence="5 6" type="primary">purK</name>
    <name evidence="8" type="ORF">FHW18_004335</name>
</gene>
<dbReference type="InterPro" id="IPR054350">
    <property type="entry name" value="PurT/PurK_preATP-grasp"/>
</dbReference>
<protein>
    <recommendedName>
        <fullName evidence="5 6">N5-carboxyaminoimidazole ribonucleotide synthase</fullName>
        <shortName evidence="5 6">N5-CAIR synthase</shortName>
        <ecNumber evidence="5 6">6.3.4.18</ecNumber>
    </recommendedName>
    <alternativeName>
        <fullName evidence="5 6">5-(carboxyamino)imidazole ribonucleotide synthetase</fullName>
    </alternativeName>
</protein>
<keyword evidence="2 5" id="KW-0547">Nucleotide-binding</keyword>
<comment type="similarity">
    <text evidence="5 6">Belongs to the PurK/PurT family.</text>
</comment>
<dbReference type="InterPro" id="IPR011761">
    <property type="entry name" value="ATP-grasp"/>
</dbReference>
<dbReference type="InterPro" id="IPR013815">
    <property type="entry name" value="ATP_grasp_subdomain_1"/>
</dbReference>
<organism evidence="8 9">
    <name type="scientific">Pigmentiphaga litoralis</name>
    <dbReference type="NCBI Taxonomy" id="516702"/>
    <lineage>
        <taxon>Bacteria</taxon>
        <taxon>Pseudomonadati</taxon>
        <taxon>Pseudomonadota</taxon>
        <taxon>Betaproteobacteria</taxon>
        <taxon>Burkholderiales</taxon>
        <taxon>Alcaligenaceae</taxon>
        <taxon>Pigmentiphaga</taxon>
    </lineage>
</organism>
<comment type="caution">
    <text evidence="8">The sequence shown here is derived from an EMBL/GenBank/DDBJ whole genome shotgun (WGS) entry which is preliminary data.</text>
</comment>
<dbReference type="Gene3D" id="3.30.1490.20">
    <property type="entry name" value="ATP-grasp fold, A domain"/>
    <property type="match status" value="1"/>
</dbReference>
<dbReference type="InterPro" id="IPR016185">
    <property type="entry name" value="PreATP-grasp_dom_sf"/>
</dbReference>
<dbReference type="SUPFAM" id="SSF56059">
    <property type="entry name" value="Glutathione synthetase ATP-binding domain-like"/>
    <property type="match status" value="1"/>
</dbReference>
<feature type="binding site" evidence="5">
    <location>
        <begin position="154"/>
        <end position="160"/>
    </location>
    <ligand>
        <name>ATP</name>
        <dbReference type="ChEBI" id="CHEBI:30616"/>
    </ligand>
</feature>
<keyword evidence="3 5" id="KW-0658">Purine biosynthesis</keyword>
<dbReference type="NCBIfam" id="NF004677">
    <property type="entry name" value="PRK06019.1-3"/>
    <property type="match status" value="1"/>
</dbReference>
<dbReference type="GO" id="GO:0004638">
    <property type="term" value="F:phosphoribosylaminoimidazole carboxylase activity"/>
    <property type="evidence" value="ECO:0007669"/>
    <property type="project" value="InterPro"/>
</dbReference>